<dbReference type="Proteomes" id="UP000813444">
    <property type="component" value="Unassembled WGS sequence"/>
</dbReference>
<dbReference type="AlphaFoldDB" id="A0A8K0WLJ2"/>
<feature type="compositionally biased region" description="Basic and acidic residues" evidence="1">
    <location>
        <begin position="113"/>
        <end position="124"/>
    </location>
</feature>
<name>A0A8K0WLJ2_9HYPO</name>
<proteinExistence type="predicted"/>
<gene>
    <name evidence="2" type="ORF">B0I35DRAFT_442888</name>
</gene>
<comment type="caution">
    <text evidence="2">The sequence shown here is derived from an EMBL/GenBank/DDBJ whole genome shotgun (WGS) entry which is preliminary data.</text>
</comment>
<dbReference type="EMBL" id="JAGPNK010000016">
    <property type="protein sequence ID" value="KAH7308107.1"/>
    <property type="molecule type" value="Genomic_DNA"/>
</dbReference>
<protein>
    <submittedName>
        <fullName evidence="2">Uncharacterized protein</fullName>
    </submittedName>
</protein>
<dbReference type="OrthoDB" id="5326237at2759"/>
<sequence>MADGGANREPNGGANGPWDEARIEQAMEQLKVLHVKARMLRDTIPRMLEPLAKTHQSPDAIYGAFMKAVTDGRAEVAEFTELMRADASKQALAEAARSRQQDPIGIKPWRHKDHPDWFKLEEKK</sequence>
<organism evidence="2 3">
    <name type="scientific">Stachybotrys elegans</name>
    <dbReference type="NCBI Taxonomy" id="80388"/>
    <lineage>
        <taxon>Eukaryota</taxon>
        <taxon>Fungi</taxon>
        <taxon>Dikarya</taxon>
        <taxon>Ascomycota</taxon>
        <taxon>Pezizomycotina</taxon>
        <taxon>Sordariomycetes</taxon>
        <taxon>Hypocreomycetidae</taxon>
        <taxon>Hypocreales</taxon>
        <taxon>Stachybotryaceae</taxon>
        <taxon>Stachybotrys</taxon>
    </lineage>
</organism>
<evidence type="ECO:0000256" key="1">
    <source>
        <dbReference type="SAM" id="MobiDB-lite"/>
    </source>
</evidence>
<keyword evidence="3" id="KW-1185">Reference proteome</keyword>
<evidence type="ECO:0000313" key="2">
    <source>
        <dbReference type="EMBL" id="KAH7308107.1"/>
    </source>
</evidence>
<feature type="region of interest" description="Disordered" evidence="1">
    <location>
        <begin position="95"/>
        <end position="124"/>
    </location>
</feature>
<accession>A0A8K0WLJ2</accession>
<reference evidence="2" key="1">
    <citation type="journal article" date="2021" name="Nat. Commun.">
        <title>Genetic determinants of endophytism in the Arabidopsis root mycobiome.</title>
        <authorList>
            <person name="Mesny F."/>
            <person name="Miyauchi S."/>
            <person name="Thiergart T."/>
            <person name="Pickel B."/>
            <person name="Atanasova L."/>
            <person name="Karlsson M."/>
            <person name="Huettel B."/>
            <person name="Barry K.W."/>
            <person name="Haridas S."/>
            <person name="Chen C."/>
            <person name="Bauer D."/>
            <person name="Andreopoulos W."/>
            <person name="Pangilinan J."/>
            <person name="LaButti K."/>
            <person name="Riley R."/>
            <person name="Lipzen A."/>
            <person name="Clum A."/>
            <person name="Drula E."/>
            <person name="Henrissat B."/>
            <person name="Kohler A."/>
            <person name="Grigoriev I.V."/>
            <person name="Martin F.M."/>
            <person name="Hacquard S."/>
        </authorList>
    </citation>
    <scope>NUCLEOTIDE SEQUENCE</scope>
    <source>
        <strain evidence="2">MPI-CAGE-CH-0235</strain>
    </source>
</reference>
<evidence type="ECO:0000313" key="3">
    <source>
        <dbReference type="Proteomes" id="UP000813444"/>
    </source>
</evidence>